<dbReference type="GO" id="GO:0004177">
    <property type="term" value="F:aminopeptidase activity"/>
    <property type="evidence" value="ECO:0007669"/>
    <property type="project" value="UniProtKB-KW"/>
</dbReference>
<protein>
    <submittedName>
        <fullName evidence="5">Inactive dipeptidyl peptidase 10</fullName>
    </submittedName>
</protein>
<dbReference type="InterPro" id="IPR002469">
    <property type="entry name" value="Peptidase_S9B_N"/>
</dbReference>
<keyword evidence="2" id="KW-0720">Serine protease</keyword>
<keyword evidence="1" id="KW-0031">Aminopeptidase</keyword>
<dbReference type="AlphaFoldDB" id="S4PFG9"/>
<feature type="non-terminal residue" evidence="5">
    <location>
        <position position="1"/>
    </location>
</feature>
<evidence type="ECO:0000313" key="5">
    <source>
        <dbReference type="EMBL" id="JAA89699.1"/>
    </source>
</evidence>
<sequence>KQETEPSGWIDIREPFFDTTGTQMLEVQPLSYNDQRFMHVGRLDFNTMLTEDLSPGNSTVTEILGWNQDTDTVYYIISPGTVPWKRELWATSSGNAKCVTCNIPHCHHVDGMFSTGGSYGIVTCSESNIPPSSYFYTSQNDTFNLLTDNSRLVEILARYKIPMVLFNKMPL</sequence>
<name>S4PFG9_9NEOP</name>
<dbReference type="GO" id="GO:0006508">
    <property type="term" value="P:proteolysis"/>
    <property type="evidence" value="ECO:0007669"/>
    <property type="project" value="InterPro"/>
</dbReference>
<feature type="domain" description="Dipeptidylpeptidase IV N-terminal" evidence="4">
    <location>
        <begin position="4"/>
        <end position="131"/>
    </location>
</feature>
<evidence type="ECO:0000259" key="4">
    <source>
        <dbReference type="Pfam" id="PF00930"/>
    </source>
</evidence>
<dbReference type="Gene3D" id="2.140.10.30">
    <property type="entry name" value="Dipeptidylpeptidase IV, N-terminal domain"/>
    <property type="match status" value="1"/>
</dbReference>
<evidence type="ECO:0000256" key="1">
    <source>
        <dbReference type="ARBA" id="ARBA00022438"/>
    </source>
</evidence>
<dbReference type="EMBL" id="GAIX01002861">
    <property type="protein sequence ID" value="JAA89699.1"/>
    <property type="molecule type" value="Transcribed_RNA"/>
</dbReference>
<keyword evidence="1" id="KW-0378">Hydrolase</keyword>
<dbReference type="Pfam" id="PF00930">
    <property type="entry name" value="DPPIV_N"/>
    <property type="match status" value="1"/>
</dbReference>
<accession>S4PFG9</accession>
<evidence type="ECO:0000256" key="3">
    <source>
        <dbReference type="ARBA" id="ARBA00023180"/>
    </source>
</evidence>
<dbReference type="InterPro" id="IPR050278">
    <property type="entry name" value="Serine_Prot_S9B/DPPIV"/>
</dbReference>
<keyword evidence="1" id="KW-0645">Protease</keyword>
<proteinExistence type="predicted"/>
<keyword evidence="3" id="KW-0325">Glycoprotein</keyword>
<dbReference type="GO" id="GO:0008236">
    <property type="term" value="F:serine-type peptidase activity"/>
    <property type="evidence" value="ECO:0007669"/>
    <property type="project" value="UniProtKB-KW"/>
</dbReference>
<dbReference type="SUPFAM" id="SSF82171">
    <property type="entry name" value="DPP6 N-terminal domain-like"/>
    <property type="match status" value="1"/>
</dbReference>
<evidence type="ECO:0000256" key="2">
    <source>
        <dbReference type="ARBA" id="ARBA00022825"/>
    </source>
</evidence>
<dbReference type="GO" id="GO:0008239">
    <property type="term" value="F:dipeptidyl-peptidase activity"/>
    <property type="evidence" value="ECO:0007669"/>
    <property type="project" value="TreeGrafter"/>
</dbReference>
<dbReference type="PANTHER" id="PTHR11731">
    <property type="entry name" value="PROTEASE FAMILY S9B,C DIPEPTIDYL-PEPTIDASE IV-RELATED"/>
    <property type="match status" value="1"/>
</dbReference>
<dbReference type="GO" id="GO:0005886">
    <property type="term" value="C:plasma membrane"/>
    <property type="evidence" value="ECO:0007669"/>
    <property type="project" value="TreeGrafter"/>
</dbReference>
<reference evidence="5" key="1">
    <citation type="journal article" date="2013" name="BMC Genomics">
        <title>Unscrambling butterfly oogenesis.</title>
        <authorList>
            <person name="Carter J.M."/>
            <person name="Baker S.C."/>
            <person name="Pink R."/>
            <person name="Carter D.R."/>
            <person name="Collins A."/>
            <person name="Tomlin J."/>
            <person name="Gibbs M."/>
            <person name="Breuker C.J."/>
        </authorList>
    </citation>
    <scope>NUCLEOTIDE SEQUENCE</scope>
    <source>
        <tissue evidence="5">Ovary</tissue>
    </source>
</reference>
<dbReference type="PANTHER" id="PTHR11731:SF200">
    <property type="entry name" value="DIPEPTIDYL PEPTIDASE 10, ISOFORM B"/>
    <property type="match status" value="1"/>
</dbReference>
<organism evidence="5">
    <name type="scientific">Pararge aegeria</name>
    <name type="common">speckled wood butterfly</name>
    <dbReference type="NCBI Taxonomy" id="116150"/>
    <lineage>
        <taxon>Eukaryota</taxon>
        <taxon>Metazoa</taxon>
        <taxon>Ecdysozoa</taxon>
        <taxon>Arthropoda</taxon>
        <taxon>Hexapoda</taxon>
        <taxon>Insecta</taxon>
        <taxon>Pterygota</taxon>
        <taxon>Neoptera</taxon>
        <taxon>Endopterygota</taxon>
        <taxon>Lepidoptera</taxon>
        <taxon>Glossata</taxon>
        <taxon>Ditrysia</taxon>
        <taxon>Papilionoidea</taxon>
        <taxon>Nymphalidae</taxon>
        <taxon>Satyrinae</taxon>
        <taxon>Satyrini</taxon>
        <taxon>Parargina</taxon>
        <taxon>Pararge</taxon>
    </lineage>
</organism>
<reference evidence="5" key="2">
    <citation type="submission" date="2013-05" db="EMBL/GenBank/DDBJ databases">
        <authorList>
            <person name="Carter J.-M."/>
            <person name="Baker S.C."/>
            <person name="Pink R."/>
            <person name="Carter D.R.F."/>
            <person name="Collins A."/>
            <person name="Tomlin J."/>
            <person name="Gibbs M."/>
            <person name="Breuker C.J."/>
        </authorList>
    </citation>
    <scope>NUCLEOTIDE SEQUENCE</scope>
    <source>
        <tissue evidence="5">Ovary</tissue>
    </source>
</reference>
<feature type="non-terminal residue" evidence="5">
    <location>
        <position position="171"/>
    </location>
</feature>